<reference evidence="1 2" key="1">
    <citation type="submission" date="2021-01" db="EMBL/GenBank/DDBJ databases">
        <title>Whole genome shotgun sequence of Actinoplanes deccanensis NBRC 13994.</title>
        <authorList>
            <person name="Komaki H."/>
            <person name="Tamura T."/>
        </authorList>
    </citation>
    <scope>NUCLEOTIDE SEQUENCE [LARGE SCALE GENOMIC DNA]</scope>
    <source>
        <strain evidence="1 2">NBRC 13994</strain>
    </source>
</reference>
<organism evidence="1 2">
    <name type="scientific">Paractinoplanes deccanensis</name>
    <dbReference type="NCBI Taxonomy" id="113561"/>
    <lineage>
        <taxon>Bacteria</taxon>
        <taxon>Bacillati</taxon>
        <taxon>Actinomycetota</taxon>
        <taxon>Actinomycetes</taxon>
        <taxon>Micromonosporales</taxon>
        <taxon>Micromonosporaceae</taxon>
        <taxon>Paractinoplanes</taxon>
    </lineage>
</organism>
<keyword evidence="2" id="KW-1185">Reference proteome</keyword>
<name>A0ABQ3Y0C0_9ACTN</name>
<evidence type="ECO:0000313" key="1">
    <source>
        <dbReference type="EMBL" id="GID73438.1"/>
    </source>
</evidence>
<evidence type="ECO:0000313" key="2">
    <source>
        <dbReference type="Proteomes" id="UP000609879"/>
    </source>
</evidence>
<dbReference type="RefSeq" id="WP_203761357.1">
    <property type="nucleotide sequence ID" value="NZ_BAAABO010000029.1"/>
</dbReference>
<dbReference type="Proteomes" id="UP000609879">
    <property type="component" value="Unassembled WGS sequence"/>
</dbReference>
<accession>A0ABQ3Y0C0</accession>
<protein>
    <submittedName>
        <fullName evidence="1">Uncharacterized protein</fullName>
    </submittedName>
</protein>
<gene>
    <name evidence="1" type="ORF">Ade02nite_20790</name>
</gene>
<sequence>MTTGIKAADLLTVHVVAILKNSVEADASDADLRDHQMARHFGSLLAIDTHAARAAQLNLVAGRWPDLTPTTLGRRLYTEAGLADMPEGRANAWPSDRLDEIVAVYVRIAEEAQ</sequence>
<dbReference type="EMBL" id="BOMI01000033">
    <property type="protein sequence ID" value="GID73438.1"/>
    <property type="molecule type" value="Genomic_DNA"/>
</dbReference>
<comment type="caution">
    <text evidence="1">The sequence shown here is derived from an EMBL/GenBank/DDBJ whole genome shotgun (WGS) entry which is preliminary data.</text>
</comment>
<proteinExistence type="predicted"/>